<dbReference type="SUPFAM" id="SSF140860">
    <property type="entry name" value="Pseudo ankyrin repeat-like"/>
    <property type="match status" value="1"/>
</dbReference>
<keyword evidence="3" id="KW-1185">Reference proteome</keyword>
<evidence type="ECO:0000313" key="2">
    <source>
        <dbReference type="EMBL" id="KAH8994452.1"/>
    </source>
</evidence>
<dbReference type="InterPro" id="IPR052050">
    <property type="entry name" value="SecEffector_AnkRepeat"/>
</dbReference>
<dbReference type="PANTHER" id="PTHR46586">
    <property type="entry name" value="ANKYRIN REPEAT-CONTAINING PROTEIN"/>
    <property type="match status" value="1"/>
</dbReference>
<protein>
    <recommendedName>
        <fullName evidence="4">SAP domain-containing protein</fullName>
    </recommendedName>
</protein>
<proteinExistence type="predicted"/>
<dbReference type="AlphaFoldDB" id="A0AAD4LIY5"/>
<evidence type="ECO:0000313" key="3">
    <source>
        <dbReference type="Proteomes" id="UP001201163"/>
    </source>
</evidence>
<dbReference type="InterPro" id="IPR036770">
    <property type="entry name" value="Ankyrin_rpt-contain_sf"/>
</dbReference>
<name>A0AAD4LIY5_9AGAM</name>
<dbReference type="Proteomes" id="UP001201163">
    <property type="component" value="Unassembled WGS sequence"/>
</dbReference>
<sequence length="495" mass="55413">MVQSLQTRPASVADSGIGFCECYSSDSELGSCSADRKQGGPLTPLTPSPADLVHDAYRRLTFQQLYLFCSVRSLPTAGTQLELASRLAHHDLRLYPFPSTICNPDAGDARPADPRPFSSPDFHSVAPRSKTPLSQSVGPSSPDPSDGVEPVNSKFSMHDIRIPCSRASYISPLPVEIMAEIMDQVGDWELTKAVGLPTSLPQPLSWARASPTDHALLTGFLPLLVSCEPALRPPTSVGARLVVRFSYIHILTYLHRHCRSRFGEIFRHHLILITAAHHGRVDVLDWWQSMHEMHPEDFPIPDSRAIIDAIDGASRAGQVKSLEWWLKSGLPFEYTEAALEHASAKNQLAVLDWWREQRTRLPLKVGRVMDTASAAGHVAALAWWAHSGVDFTYDRQALYHASCHGHIDVLQWWLDSGLQLFYDQDVLIGATRYNRPEVLQWWDKSGLPVQYRMCDVEEALEDAIGAGERAREWWKGKGVDFNTNDKEWTKLQNLN</sequence>
<accession>A0AAD4LIY5</accession>
<evidence type="ECO:0000256" key="1">
    <source>
        <dbReference type="SAM" id="MobiDB-lite"/>
    </source>
</evidence>
<dbReference type="Gene3D" id="1.25.40.20">
    <property type="entry name" value="Ankyrin repeat-containing domain"/>
    <property type="match status" value="1"/>
</dbReference>
<feature type="compositionally biased region" description="Low complexity" evidence="1">
    <location>
        <begin position="136"/>
        <end position="151"/>
    </location>
</feature>
<comment type="caution">
    <text evidence="2">The sequence shown here is derived from an EMBL/GenBank/DDBJ whole genome shotgun (WGS) entry which is preliminary data.</text>
</comment>
<reference evidence="2" key="1">
    <citation type="submission" date="2022-01" db="EMBL/GenBank/DDBJ databases">
        <title>Comparative genomics reveals a dynamic genome evolution in the ectomycorrhizal milk-cap (Lactarius) mushrooms.</title>
        <authorList>
            <consortium name="DOE Joint Genome Institute"/>
            <person name="Lebreton A."/>
            <person name="Tang N."/>
            <person name="Kuo A."/>
            <person name="LaButti K."/>
            <person name="Drula E."/>
            <person name="Barry K."/>
            <person name="Clum A."/>
            <person name="Lipzen A."/>
            <person name="Mousain D."/>
            <person name="Ng V."/>
            <person name="Wang R."/>
            <person name="Wang X."/>
            <person name="Dai Y."/>
            <person name="Henrissat B."/>
            <person name="Grigoriev I.V."/>
            <person name="Guerin-Laguette A."/>
            <person name="Yu F."/>
            <person name="Martin F.M."/>
        </authorList>
    </citation>
    <scope>NUCLEOTIDE SEQUENCE</scope>
    <source>
        <strain evidence="2">QP</strain>
    </source>
</reference>
<dbReference type="PANTHER" id="PTHR46586:SF3">
    <property type="entry name" value="ANKYRIN REPEAT-CONTAINING PROTEIN"/>
    <property type="match status" value="1"/>
</dbReference>
<dbReference type="EMBL" id="JAKELL010000014">
    <property type="protein sequence ID" value="KAH8994452.1"/>
    <property type="molecule type" value="Genomic_DNA"/>
</dbReference>
<evidence type="ECO:0008006" key="4">
    <source>
        <dbReference type="Google" id="ProtNLM"/>
    </source>
</evidence>
<organism evidence="2 3">
    <name type="scientific">Lactarius akahatsu</name>
    <dbReference type="NCBI Taxonomy" id="416441"/>
    <lineage>
        <taxon>Eukaryota</taxon>
        <taxon>Fungi</taxon>
        <taxon>Dikarya</taxon>
        <taxon>Basidiomycota</taxon>
        <taxon>Agaricomycotina</taxon>
        <taxon>Agaricomycetes</taxon>
        <taxon>Russulales</taxon>
        <taxon>Russulaceae</taxon>
        <taxon>Lactarius</taxon>
    </lineage>
</organism>
<gene>
    <name evidence="2" type="ORF">EDB92DRAFT_278820</name>
</gene>
<feature type="region of interest" description="Disordered" evidence="1">
    <location>
        <begin position="105"/>
        <end position="151"/>
    </location>
</feature>